<dbReference type="PANTHER" id="PTHR42842:SF3">
    <property type="entry name" value="FAD_NAD(P)-BINDING OXIDOREDUCTASE FAMILY PROTEIN"/>
    <property type="match status" value="1"/>
</dbReference>
<protein>
    <recommendedName>
        <fullName evidence="5">FAD/NAD(P)-binding domain-containing protein</fullName>
    </recommendedName>
</protein>
<evidence type="ECO:0000259" key="2">
    <source>
        <dbReference type="Pfam" id="PF21688"/>
    </source>
</evidence>
<dbReference type="Pfam" id="PF21688">
    <property type="entry name" value="FAD-depend_C"/>
    <property type="match status" value="1"/>
</dbReference>
<accession>A0A9D1LZB6</accession>
<dbReference type="SUPFAM" id="SSF51905">
    <property type="entry name" value="FAD/NAD(P)-binding domain"/>
    <property type="match status" value="1"/>
</dbReference>
<evidence type="ECO:0008006" key="5">
    <source>
        <dbReference type="Google" id="ProtNLM"/>
    </source>
</evidence>
<evidence type="ECO:0000313" key="3">
    <source>
        <dbReference type="EMBL" id="HIU50980.1"/>
    </source>
</evidence>
<dbReference type="Proteomes" id="UP000824118">
    <property type="component" value="Unassembled WGS sequence"/>
</dbReference>
<dbReference type="InterPro" id="IPR028348">
    <property type="entry name" value="FAD-binding_protein"/>
</dbReference>
<proteinExistence type="predicted"/>
<evidence type="ECO:0000313" key="4">
    <source>
        <dbReference type="Proteomes" id="UP000824118"/>
    </source>
</evidence>
<dbReference type="AlphaFoldDB" id="A0A9D1LZB6"/>
<dbReference type="InterPro" id="IPR036188">
    <property type="entry name" value="FAD/NAD-bd_sf"/>
</dbReference>
<dbReference type="GO" id="GO:0071949">
    <property type="term" value="F:FAD binding"/>
    <property type="evidence" value="ECO:0007669"/>
    <property type="project" value="InterPro"/>
</dbReference>
<dbReference type="InterPro" id="IPR002938">
    <property type="entry name" value="FAD-bd"/>
</dbReference>
<dbReference type="EMBL" id="DVNG01000122">
    <property type="protein sequence ID" value="HIU50980.1"/>
    <property type="molecule type" value="Genomic_DNA"/>
</dbReference>
<dbReference type="Gene3D" id="3.50.50.60">
    <property type="entry name" value="FAD/NAD(P)-binding domain"/>
    <property type="match status" value="2"/>
</dbReference>
<reference evidence="3" key="1">
    <citation type="submission" date="2020-10" db="EMBL/GenBank/DDBJ databases">
        <authorList>
            <person name="Gilroy R."/>
        </authorList>
    </citation>
    <scope>NUCLEOTIDE SEQUENCE</scope>
    <source>
        <strain evidence="3">ChiGjej1B1-1684</strain>
    </source>
</reference>
<organism evidence="3 4">
    <name type="scientific">Candidatus Limousia pullorum</name>
    <dbReference type="NCBI Taxonomy" id="2840860"/>
    <lineage>
        <taxon>Bacteria</taxon>
        <taxon>Bacillati</taxon>
        <taxon>Bacillota</taxon>
        <taxon>Clostridia</taxon>
        <taxon>Eubacteriales</taxon>
        <taxon>Oscillospiraceae</taxon>
        <taxon>Oscillospiraceae incertae sedis</taxon>
        <taxon>Candidatus Limousia</taxon>
    </lineage>
</organism>
<gene>
    <name evidence="3" type="ORF">IAD22_08220</name>
</gene>
<comment type="caution">
    <text evidence="3">The sequence shown here is derived from an EMBL/GenBank/DDBJ whole genome shotgun (WGS) entry which is preliminary data.</text>
</comment>
<sequence>MIKISDMKFPVDYTEKDIQQRIAKELRIEKERIKRFSIARRSVDARKKNDVKFIISVNAEIESDEKKVISRAKSKNVTTAKPFTYKIEKCREMKNPPVIVGFGPAGLFAGLFLARAGANPIILERGEDADSRTKAVENFWNNREFSPLSNVQFGEGGAGTFSDGKLNTGTKDIRSRIVLEEFVAHGAPDEILYNAKPHIGTDKLKTTVKNIREEIISLGGKVYFSTKLTDINIKNGAVTGAVAEQNGKKLIFDTENLILAIGHSARDTFEMLYNKGIFMEQKPFSVGARIEHLQKNTDKAQYGEFAGKGHLGAADYKLSEHLENGRGVYTFCMCPGGMVVGASSEENTVVTNGMSEFARDRTNSNAALLVGVNPSDFGSDNPLAGVEYQRKLEKAAFLLGGENYNAPAQRVEDYLQNRKTAAFGEVIPSYLPGVEPSNLREILPGYVSESMAQAIIKMDRKLHGFANGDAVLTGVETRSSSPVRISRNAEYQSVTLSGLYPCGEGAGYAGGIVSAAVDGIKLASYIADVSVCGD</sequence>
<dbReference type="Gene3D" id="3.30.70.2700">
    <property type="match status" value="1"/>
</dbReference>
<evidence type="ECO:0000259" key="1">
    <source>
        <dbReference type="Pfam" id="PF01494"/>
    </source>
</evidence>
<dbReference type="Pfam" id="PF01494">
    <property type="entry name" value="FAD_binding_3"/>
    <property type="match status" value="1"/>
</dbReference>
<name>A0A9D1LZB6_9FIRM</name>
<dbReference type="InterPro" id="IPR049516">
    <property type="entry name" value="FAD-depend_C"/>
</dbReference>
<reference evidence="3" key="2">
    <citation type="journal article" date="2021" name="PeerJ">
        <title>Extensive microbial diversity within the chicken gut microbiome revealed by metagenomics and culture.</title>
        <authorList>
            <person name="Gilroy R."/>
            <person name="Ravi A."/>
            <person name="Getino M."/>
            <person name="Pursley I."/>
            <person name="Horton D.L."/>
            <person name="Alikhan N.F."/>
            <person name="Baker D."/>
            <person name="Gharbi K."/>
            <person name="Hall N."/>
            <person name="Watson M."/>
            <person name="Adriaenssens E.M."/>
            <person name="Foster-Nyarko E."/>
            <person name="Jarju S."/>
            <person name="Secka A."/>
            <person name="Antonio M."/>
            <person name="Oren A."/>
            <person name="Chaudhuri R.R."/>
            <person name="La Ragione R."/>
            <person name="Hildebrand F."/>
            <person name="Pallen M.J."/>
        </authorList>
    </citation>
    <scope>NUCLEOTIDE SEQUENCE</scope>
    <source>
        <strain evidence="3">ChiGjej1B1-1684</strain>
    </source>
</reference>
<feature type="domain" description="FAD-binding" evidence="1">
    <location>
        <begin position="98"/>
        <end position="135"/>
    </location>
</feature>
<dbReference type="PIRSF" id="PIRSF038984">
    <property type="entry name" value="FAD_binding_protein"/>
    <property type="match status" value="1"/>
</dbReference>
<feature type="domain" description="FAD-dependent protein C-terminal" evidence="2">
    <location>
        <begin position="283"/>
        <end position="479"/>
    </location>
</feature>
<dbReference type="PANTHER" id="PTHR42842">
    <property type="entry name" value="FAD/NAD(P)-BINDING OXIDOREDUCTASE"/>
    <property type="match status" value="1"/>
</dbReference>